<dbReference type="OrthoDB" id="1047367at2759"/>
<dbReference type="Gene3D" id="3.10.20.90">
    <property type="entry name" value="Phosphatidylinositol 3-kinase Catalytic Subunit, Chain A, domain 1"/>
    <property type="match status" value="1"/>
</dbReference>
<evidence type="ECO:0000313" key="6">
    <source>
        <dbReference type="EMBL" id="KIK82423.1"/>
    </source>
</evidence>
<dbReference type="InParanoid" id="A0A0D0D324"/>
<keyword evidence="4" id="KW-0378">Hydrolase</keyword>
<reference evidence="7" key="2">
    <citation type="submission" date="2015-01" db="EMBL/GenBank/DDBJ databases">
        <title>Evolutionary Origins and Diversification of the Mycorrhizal Mutualists.</title>
        <authorList>
            <consortium name="DOE Joint Genome Institute"/>
            <consortium name="Mycorrhizal Genomics Consortium"/>
            <person name="Kohler A."/>
            <person name="Kuo A."/>
            <person name="Nagy L.G."/>
            <person name="Floudas D."/>
            <person name="Copeland A."/>
            <person name="Barry K.W."/>
            <person name="Cichocki N."/>
            <person name="Veneault-Fourrey C."/>
            <person name="LaButti K."/>
            <person name="Lindquist E.A."/>
            <person name="Lipzen A."/>
            <person name="Lundell T."/>
            <person name="Morin E."/>
            <person name="Murat C."/>
            <person name="Riley R."/>
            <person name="Ohm R."/>
            <person name="Sun H."/>
            <person name="Tunlid A."/>
            <person name="Henrissat B."/>
            <person name="Grigoriev I.V."/>
            <person name="Hibbett D.S."/>
            <person name="Martin F."/>
        </authorList>
    </citation>
    <scope>NUCLEOTIDE SEQUENCE [LARGE SCALE GENOMIC DNA]</scope>
    <source>
        <strain evidence="7">Ve08.2h10</strain>
    </source>
</reference>
<gene>
    <name evidence="6" type="ORF">PAXRUDRAFT_92659</name>
</gene>
<reference evidence="6 7" key="1">
    <citation type="submission" date="2014-04" db="EMBL/GenBank/DDBJ databases">
        <authorList>
            <consortium name="DOE Joint Genome Institute"/>
            <person name="Kuo A."/>
            <person name="Kohler A."/>
            <person name="Jargeat P."/>
            <person name="Nagy L.G."/>
            <person name="Floudas D."/>
            <person name="Copeland A."/>
            <person name="Barry K.W."/>
            <person name="Cichocki N."/>
            <person name="Veneault-Fourrey C."/>
            <person name="LaButti K."/>
            <person name="Lindquist E.A."/>
            <person name="Lipzen A."/>
            <person name="Lundell T."/>
            <person name="Morin E."/>
            <person name="Murat C."/>
            <person name="Sun H."/>
            <person name="Tunlid A."/>
            <person name="Henrissat B."/>
            <person name="Grigoriev I.V."/>
            <person name="Hibbett D.S."/>
            <person name="Martin F."/>
            <person name="Nordberg H.P."/>
            <person name="Cantor M.N."/>
            <person name="Hua S.X."/>
        </authorList>
    </citation>
    <scope>NUCLEOTIDE SEQUENCE [LARGE SCALE GENOMIC DNA]</scope>
    <source>
        <strain evidence="6 7">Ve08.2h10</strain>
    </source>
</reference>
<dbReference type="HOGENOM" id="CLU_2580356_0_0_1"/>
<evidence type="ECO:0000259" key="5">
    <source>
        <dbReference type="PROSITE" id="PS50053"/>
    </source>
</evidence>
<keyword evidence="7" id="KW-1185">Reference proteome</keyword>
<evidence type="ECO:0000256" key="2">
    <source>
        <dbReference type="ARBA" id="ARBA00022670"/>
    </source>
</evidence>
<comment type="similarity">
    <text evidence="1">Belongs to the DDI1 family.</text>
</comment>
<feature type="non-terminal residue" evidence="6">
    <location>
        <position position="81"/>
    </location>
</feature>
<dbReference type="Pfam" id="PF00240">
    <property type="entry name" value="ubiquitin"/>
    <property type="match status" value="1"/>
</dbReference>
<name>A0A0D0D324_9AGAM</name>
<dbReference type="SUPFAM" id="SSF54236">
    <property type="entry name" value="Ubiquitin-like"/>
    <property type="match status" value="1"/>
</dbReference>
<organism evidence="6 7">
    <name type="scientific">Paxillus rubicundulus Ve08.2h10</name>
    <dbReference type="NCBI Taxonomy" id="930991"/>
    <lineage>
        <taxon>Eukaryota</taxon>
        <taxon>Fungi</taxon>
        <taxon>Dikarya</taxon>
        <taxon>Basidiomycota</taxon>
        <taxon>Agaricomycotina</taxon>
        <taxon>Agaricomycetes</taxon>
        <taxon>Agaricomycetidae</taxon>
        <taxon>Boletales</taxon>
        <taxon>Paxilineae</taxon>
        <taxon>Paxillaceae</taxon>
        <taxon>Paxillus</taxon>
    </lineage>
</organism>
<dbReference type="InterPro" id="IPR033882">
    <property type="entry name" value="DDI1_N"/>
</dbReference>
<evidence type="ECO:0000256" key="4">
    <source>
        <dbReference type="ARBA" id="ARBA00022801"/>
    </source>
</evidence>
<dbReference type="STRING" id="930991.A0A0D0D324"/>
<proteinExistence type="inferred from homology"/>
<feature type="domain" description="Ubiquitin-like" evidence="5">
    <location>
        <begin position="1"/>
        <end position="78"/>
    </location>
</feature>
<evidence type="ECO:0000256" key="1">
    <source>
        <dbReference type="ARBA" id="ARBA00009136"/>
    </source>
</evidence>
<feature type="non-terminal residue" evidence="6">
    <location>
        <position position="1"/>
    </location>
</feature>
<dbReference type="EMBL" id="KN825629">
    <property type="protein sequence ID" value="KIK82423.1"/>
    <property type="molecule type" value="Genomic_DNA"/>
</dbReference>
<protein>
    <recommendedName>
        <fullName evidence="5">Ubiquitin-like domain-containing protein</fullName>
    </recommendedName>
</protein>
<evidence type="ECO:0000256" key="3">
    <source>
        <dbReference type="ARBA" id="ARBA00022750"/>
    </source>
</evidence>
<dbReference type="InterPro" id="IPR029071">
    <property type="entry name" value="Ubiquitin-like_domsf"/>
</dbReference>
<dbReference type="AlphaFoldDB" id="A0A0D0D324"/>
<dbReference type="PROSITE" id="PS50053">
    <property type="entry name" value="UBIQUITIN_2"/>
    <property type="match status" value="1"/>
</dbReference>
<keyword evidence="2" id="KW-0645">Protease</keyword>
<dbReference type="GO" id="GO:0004190">
    <property type="term" value="F:aspartic-type endopeptidase activity"/>
    <property type="evidence" value="ECO:0007669"/>
    <property type="project" value="UniProtKB-KW"/>
</dbReference>
<dbReference type="InterPro" id="IPR000626">
    <property type="entry name" value="Ubiquitin-like_dom"/>
</dbReference>
<dbReference type="CDD" id="cd01796">
    <property type="entry name" value="Ubl_Ddi1_like"/>
    <property type="match status" value="1"/>
</dbReference>
<keyword evidence="3" id="KW-0064">Aspartyl protease</keyword>
<dbReference type="GO" id="GO:0006508">
    <property type="term" value="P:proteolysis"/>
    <property type="evidence" value="ECO:0007669"/>
    <property type="project" value="UniProtKB-KW"/>
</dbReference>
<dbReference type="Proteomes" id="UP000054538">
    <property type="component" value="Unassembled WGS sequence"/>
</dbReference>
<sequence>MRVSFIDDFGNPLTTVDIDSGMELENVMALLEAESGIPVSEQAISFDGRELPNPESTMSALGVTDGALLTLRRKVNNTGGR</sequence>
<accession>A0A0D0D324</accession>
<evidence type="ECO:0000313" key="7">
    <source>
        <dbReference type="Proteomes" id="UP000054538"/>
    </source>
</evidence>